<proteinExistence type="inferred from homology"/>
<evidence type="ECO:0000313" key="4">
    <source>
        <dbReference type="Proteomes" id="UP000053257"/>
    </source>
</evidence>
<dbReference type="PANTHER" id="PTHR48104">
    <property type="entry name" value="METACASPASE-4"/>
    <property type="match status" value="1"/>
</dbReference>
<gene>
    <name evidence="3" type="ORF">PHLGIDRAFT_129532</name>
</gene>
<dbReference type="AlphaFoldDB" id="A0A0C3RU27"/>
<dbReference type="GO" id="GO:0004197">
    <property type="term" value="F:cysteine-type endopeptidase activity"/>
    <property type="evidence" value="ECO:0007669"/>
    <property type="project" value="InterPro"/>
</dbReference>
<dbReference type="OrthoDB" id="3223806at2759"/>
<dbReference type="PANTHER" id="PTHR48104:SF30">
    <property type="entry name" value="METACASPASE-1"/>
    <property type="match status" value="1"/>
</dbReference>
<organism evidence="3 4">
    <name type="scientific">Phlebiopsis gigantea (strain 11061_1 CR5-6)</name>
    <name type="common">White-rot fungus</name>
    <name type="synonym">Peniophora gigantea</name>
    <dbReference type="NCBI Taxonomy" id="745531"/>
    <lineage>
        <taxon>Eukaryota</taxon>
        <taxon>Fungi</taxon>
        <taxon>Dikarya</taxon>
        <taxon>Basidiomycota</taxon>
        <taxon>Agaricomycotina</taxon>
        <taxon>Agaricomycetes</taxon>
        <taxon>Polyporales</taxon>
        <taxon>Phanerochaetaceae</taxon>
        <taxon>Phlebiopsis</taxon>
    </lineage>
</organism>
<comment type="similarity">
    <text evidence="1">Belongs to the peptidase C14B family.</text>
</comment>
<dbReference type="EMBL" id="KN840576">
    <property type="protein sequence ID" value="KIP04381.1"/>
    <property type="molecule type" value="Genomic_DNA"/>
</dbReference>
<dbReference type="HOGENOM" id="CLU_029389_6_1_1"/>
<dbReference type="Pfam" id="PF00656">
    <property type="entry name" value="Peptidase_C14"/>
    <property type="match status" value="1"/>
</dbReference>
<sequence>MVPRPSLQVRTQGRKKAVCIGVSYGSLPDPKLRLRSTFADVDRIQKLLEERFDYPPGNISVLKDDGLPGSVCPTRENIMKAIQDLVADAKPGDRLVFHFSGHGSQKENHDGTEKDGKDEGSILSLRTLRDFYASTTSIAIWPSDVVIGEAFGDIEGIILDDEIRTELVNKVPDGAYLVIIFDCCHSGTAADLPHTHSDHYRVSHRKGPLSLPNNKVTVLSPKTPSDAGDGESPVTVVSQAEIESAISPTSASTDDTAVEIQQLPTVVAWAACTDPKQAYSNDKGGVFIAAFDQVLRTHDNATPHEALLHAIREQMQKYYAEKLKAKKLKHEKYQELLEKLVHPQLGCLHDYPRLLTSPLSSVF</sequence>
<dbReference type="Proteomes" id="UP000053257">
    <property type="component" value="Unassembled WGS sequence"/>
</dbReference>
<evidence type="ECO:0000313" key="3">
    <source>
        <dbReference type="EMBL" id="KIP04381.1"/>
    </source>
</evidence>
<keyword evidence="4" id="KW-1185">Reference proteome</keyword>
<dbReference type="InterPro" id="IPR050452">
    <property type="entry name" value="Metacaspase"/>
</dbReference>
<dbReference type="GO" id="GO:0005737">
    <property type="term" value="C:cytoplasm"/>
    <property type="evidence" value="ECO:0007669"/>
    <property type="project" value="TreeGrafter"/>
</dbReference>
<dbReference type="InterPro" id="IPR011600">
    <property type="entry name" value="Pept_C14_caspase"/>
</dbReference>
<protein>
    <recommendedName>
        <fullName evidence="2">Peptidase C14 caspase domain-containing protein</fullName>
    </recommendedName>
</protein>
<dbReference type="Gene3D" id="3.40.50.1460">
    <property type="match status" value="1"/>
</dbReference>
<reference evidence="3 4" key="1">
    <citation type="journal article" date="2014" name="PLoS Genet.">
        <title>Analysis of the Phlebiopsis gigantea genome, transcriptome and secretome provides insight into its pioneer colonization strategies of wood.</title>
        <authorList>
            <person name="Hori C."/>
            <person name="Ishida T."/>
            <person name="Igarashi K."/>
            <person name="Samejima M."/>
            <person name="Suzuki H."/>
            <person name="Master E."/>
            <person name="Ferreira P."/>
            <person name="Ruiz-Duenas F.J."/>
            <person name="Held B."/>
            <person name="Canessa P."/>
            <person name="Larrondo L.F."/>
            <person name="Schmoll M."/>
            <person name="Druzhinina I.S."/>
            <person name="Kubicek C.P."/>
            <person name="Gaskell J.A."/>
            <person name="Kersten P."/>
            <person name="St John F."/>
            <person name="Glasner J."/>
            <person name="Sabat G."/>
            <person name="Splinter BonDurant S."/>
            <person name="Syed K."/>
            <person name="Yadav J."/>
            <person name="Mgbeahuruike A.C."/>
            <person name="Kovalchuk A."/>
            <person name="Asiegbu F.O."/>
            <person name="Lackner G."/>
            <person name="Hoffmeister D."/>
            <person name="Rencoret J."/>
            <person name="Gutierrez A."/>
            <person name="Sun H."/>
            <person name="Lindquist E."/>
            <person name="Barry K."/>
            <person name="Riley R."/>
            <person name="Grigoriev I.V."/>
            <person name="Henrissat B."/>
            <person name="Kues U."/>
            <person name="Berka R.M."/>
            <person name="Martinez A.T."/>
            <person name="Covert S.F."/>
            <person name="Blanchette R.A."/>
            <person name="Cullen D."/>
        </authorList>
    </citation>
    <scope>NUCLEOTIDE SEQUENCE [LARGE SCALE GENOMIC DNA]</scope>
    <source>
        <strain evidence="3 4">11061_1 CR5-6</strain>
    </source>
</reference>
<evidence type="ECO:0000259" key="2">
    <source>
        <dbReference type="Pfam" id="PF00656"/>
    </source>
</evidence>
<evidence type="ECO:0000256" key="1">
    <source>
        <dbReference type="ARBA" id="ARBA00009005"/>
    </source>
</evidence>
<name>A0A0C3RU27_PHLG1</name>
<accession>A0A0C3RU27</accession>
<feature type="domain" description="Peptidase C14 caspase" evidence="2">
    <location>
        <begin position="14"/>
        <end position="321"/>
    </location>
</feature>
<dbReference type="GO" id="GO:0006508">
    <property type="term" value="P:proteolysis"/>
    <property type="evidence" value="ECO:0007669"/>
    <property type="project" value="InterPro"/>
</dbReference>